<reference evidence="1 2" key="1">
    <citation type="journal article" date="2018" name="Sci. Rep.">
        <title>Genomic signatures of local adaptation to the degree of environmental predictability in rotifers.</title>
        <authorList>
            <person name="Franch-Gras L."/>
            <person name="Hahn C."/>
            <person name="Garcia-Roger E.M."/>
            <person name="Carmona M.J."/>
            <person name="Serra M."/>
            <person name="Gomez A."/>
        </authorList>
    </citation>
    <scope>NUCLEOTIDE SEQUENCE [LARGE SCALE GENOMIC DNA]</scope>
    <source>
        <strain evidence="1">HYR1</strain>
    </source>
</reference>
<protein>
    <submittedName>
        <fullName evidence="1">Uncharacterized protein</fullName>
    </submittedName>
</protein>
<evidence type="ECO:0000313" key="1">
    <source>
        <dbReference type="EMBL" id="RNA29496.1"/>
    </source>
</evidence>
<evidence type="ECO:0000313" key="2">
    <source>
        <dbReference type="Proteomes" id="UP000276133"/>
    </source>
</evidence>
<accession>A0A3M7S125</accession>
<proteinExistence type="predicted"/>
<dbReference type="EMBL" id="REGN01002212">
    <property type="protein sequence ID" value="RNA29496.1"/>
    <property type="molecule type" value="Genomic_DNA"/>
</dbReference>
<dbReference type="Proteomes" id="UP000276133">
    <property type="component" value="Unassembled WGS sequence"/>
</dbReference>
<keyword evidence="2" id="KW-1185">Reference proteome</keyword>
<dbReference type="AlphaFoldDB" id="A0A3M7S125"/>
<sequence>MRVTRRYLIVVVVVRANRCIWREKEEYRICIENLPLYLFCSKVYQFGELKNLIDKSNMAVFLIST</sequence>
<comment type="caution">
    <text evidence="1">The sequence shown here is derived from an EMBL/GenBank/DDBJ whole genome shotgun (WGS) entry which is preliminary data.</text>
</comment>
<gene>
    <name evidence="1" type="ORF">BpHYR1_054670</name>
</gene>
<organism evidence="1 2">
    <name type="scientific">Brachionus plicatilis</name>
    <name type="common">Marine rotifer</name>
    <name type="synonym">Brachionus muelleri</name>
    <dbReference type="NCBI Taxonomy" id="10195"/>
    <lineage>
        <taxon>Eukaryota</taxon>
        <taxon>Metazoa</taxon>
        <taxon>Spiralia</taxon>
        <taxon>Gnathifera</taxon>
        <taxon>Rotifera</taxon>
        <taxon>Eurotatoria</taxon>
        <taxon>Monogononta</taxon>
        <taxon>Pseudotrocha</taxon>
        <taxon>Ploima</taxon>
        <taxon>Brachionidae</taxon>
        <taxon>Brachionus</taxon>
    </lineage>
</organism>
<name>A0A3M7S125_BRAPC</name>